<evidence type="ECO:0000313" key="9">
    <source>
        <dbReference type="EMBL" id="PWD52534.1"/>
    </source>
</evidence>
<keyword evidence="5 8" id="KW-0812">Transmembrane</keyword>
<keyword evidence="6 8" id="KW-1133">Transmembrane helix</keyword>
<feature type="transmembrane region" description="Helical" evidence="8">
    <location>
        <begin position="133"/>
        <end position="159"/>
    </location>
</feature>
<keyword evidence="3" id="KW-0813">Transport</keyword>
<dbReference type="EMBL" id="PYHR01000002">
    <property type="protein sequence ID" value="PWD52534.1"/>
    <property type="molecule type" value="Genomic_DNA"/>
</dbReference>
<evidence type="ECO:0000256" key="5">
    <source>
        <dbReference type="ARBA" id="ARBA00022692"/>
    </source>
</evidence>
<evidence type="ECO:0000256" key="8">
    <source>
        <dbReference type="RuleBase" id="RU363041"/>
    </source>
</evidence>
<keyword evidence="4 8" id="KW-1003">Cell membrane</keyword>
<name>A0A2U1ZZX3_9MICO</name>
<evidence type="ECO:0000256" key="3">
    <source>
        <dbReference type="ARBA" id="ARBA00022448"/>
    </source>
</evidence>
<dbReference type="Proteomes" id="UP000245166">
    <property type="component" value="Unassembled WGS sequence"/>
</dbReference>
<evidence type="ECO:0000256" key="6">
    <source>
        <dbReference type="ARBA" id="ARBA00022989"/>
    </source>
</evidence>
<protein>
    <recommendedName>
        <fullName evidence="8">Probable membrane transporter protein</fullName>
    </recommendedName>
</protein>
<dbReference type="InterPro" id="IPR052017">
    <property type="entry name" value="TSUP"/>
</dbReference>
<feature type="transmembrane region" description="Helical" evidence="8">
    <location>
        <begin position="191"/>
        <end position="213"/>
    </location>
</feature>
<feature type="transmembrane region" description="Helical" evidence="8">
    <location>
        <begin position="72"/>
        <end position="90"/>
    </location>
</feature>
<dbReference type="GO" id="GO:0005886">
    <property type="term" value="C:plasma membrane"/>
    <property type="evidence" value="ECO:0007669"/>
    <property type="project" value="UniProtKB-SubCell"/>
</dbReference>
<dbReference type="AlphaFoldDB" id="A0A2U1ZZX3"/>
<comment type="subcellular location">
    <subcellularLocation>
        <location evidence="1 8">Cell membrane</location>
        <topology evidence="1 8">Multi-pass membrane protein</topology>
    </subcellularLocation>
</comment>
<dbReference type="PANTHER" id="PTHR30269">
    <property type="entry name" value="TRANSMEMBRANE PROTEIN YFCA"/>
    <property type="match status" value="1"/>
</dbReference>
<evidence type="ECO:0000256" key="4">
    <source>
        <dbReference type="ARBA" id="ARBA00022475"/>
    </source>
</evidence>
<feature type="transmembrane region" description="Helical" evidence="8">
    <location>
        <begin position="42"/>
        <end position="60"/>
    </location>
</feature>
<keyword evidence="7 8" id="KW-0472">Membrane</keyword>
<dbReference type="OrthoDB" id="9801058at2"/>
<evidence type="ECO:0000256" key="1">
    <source>
        <dbReference type="ARBA" id="ARBA00004651"/>
    </source>
</evidence>
<comment type="similarity">
    <text evidence="2 8">Belongs to the 4-toluene sulfonate uptake permease (TSUP) (TC 2.A.102) family.</text>
</comment>
<evidence type="ECO:0000256" key="2">
    <source>
        <dbReference type="ARBA" id="ARBA00009142"/>
    </source>
</evidence>
<evidence type="ECO:0000313" key="10">
    <source>
        <dbReference type="Proteomes" id="UP000245166"/>
    </source>
</evidence>
<gene>
    <name evidence="9" type="ORF">C8046_12545</name>
</gene>
<feature type="transmembrane region" description="Helical" evidence="8">
    <location>
        <begin position="225"/>
        <end position="247"/>
    </location>
</feature>
<dbReference type="Pfam" id="PF01925">
    <property type="entry name" value="TauE"/>
    <property type="match status" value="1"/>
</dbReference>
<sequence length="249" mass="25786">MLGWLVLGVSALVVGIAKTSIGGVAALPVAGFATFLPAKESTAAVLLLLIVGDVIAVRLYRRGADWAMLRRLLPAVLPGIVLGALLINVVDDRTMTLVIAGCILAALSVQLWLRLRPAAALPNPGHPHLAATIGAGTAAGFTTMVANAAGPVMAVYLLAARVDKLRFVGTNAWFFLLVNVSKVPFSAGLGLFPPATLQLTLVLVPVVLVGAWIGRRVLRAVDQRLFELLTVTAALVAAAALLTRAALTG</sequence>
<reference evidence="9 10" key="1">
    <citation type="submission" date="2018-03" db="EMBL/GenBank/DDBJ databases">
        <title>Genome assembly of novel Miniimonas species PCH200.</title>
        <authorList>
            <person name="Thakur V."/>
            <person name="Kumar V."/>
            <person name="Singh D."/>
        </authorList>
    </citation>
    <scope>NUCLEOTIDE SEQUENCE [LARGE SCALE GENOMIC DNA]</scope>
    <source>
        <strain evidence="9 10">PCH200</strain>
    </source>
</reference>
<feature type="transmembrane region" description="Helical" evidence="8">
    <location>
        <begin position="96"/>
        <end position="113"/>
    </location>
</feature>
<organism evidence="9 10">
    <name type="scientific">Serinibacter arcticus</name>
    <dbReference type="NCBI Taxonomy" id="1655435"/>
    <lineage>
        <taxon>Bacteria</taxon>
        <taxon>Bacillati</taxon>
        <taxon>Actinomycetota</taxon>
        <taxon>Actinomycetes</taxon>
        <taxon>Micrococcales</taxon>
        <taxon>Beutenbergiaceae</taxon>
        <taxon>Serinibacter</taxon>
    </lineage>
</organism>
<comment type="caution">
    <text evidence="9">The sequence shown here is derived from an EMBL/GenBank/DDBJ whole genome shotgun (WGS) entry which is preliminary data.</text>
</comment>
<dbReference type="InterPro" id="IPR002781">
    <property type="entry name" value="TM_pro_TauE-like"/>
</dbReference>
<evidence type="ECO:0000256" key="7">
    <source>
        <dbReference type="ARBA" id="ARBA00023136"/>
    </source>
</evidence>
<proteinExistence type="inferred from homology"/>
<keyword evidence="10" id="KW-1185">Reference proteome</keyword>
<accession>A0A2U1ZZX3</accession>
<dbReference type="PANTHER" id="PTHR30269:SF23">
    <property type="entry name" value="MEMBRANE TRANSPORTER PROTEIN YDHB-RELATED"/>
    <property type="match status" value="1"/>
</dbReference>